<sequence length="685" mass="77047">MHPGENVDIDSLISAIPPFDEYRINGRFQSSGSKLPQSTFATGMESTPSECSDESEPEDLSHIALAEDLKKLHSLATVNRYFGPASAFMFLRHVTIIRSQITGENFTGPDPKKYRRHIYWEARSWEMSFVTSSELETCYVFPDDDLLQELVALYFEKTNTLIPVLHRPSFMKLLSVGQHRWDPSFGMIVLLVCAIGARYSRDPRVAVPDDDSGLSAGWQYFSQVPVHRKMMLFRTTIHDLQYYCLAPIYLLGTGIPHVGWILVGVGLRLAVEKGAHRRHGANRSPSAETELQKRAFWGLICLDRVGSAFFGRPLGFPDETIDVEYPIECDDEYWDAEEPFRQPEGKPSLVTAFIHFIKICEIMGNVLKTLYSEKKSKFLPSFVGKEWEEKVITELDSSMNKWKNNLPDHLQWDPDRKDADFFHQSVNLHCMYHYVQMQIHRPALLKKSPLGFSSLTMCSIAARSCARVVEAGLRRGLRILPCTLVSTFTAGVVIILGLWGGPSLGYVGNAEEDTECLHKCANVLKGTEDRWHCSGRLCDMLNEAASMTEYKPSQRRDMSEADDISIPQIPMSNLNLDKVPQPTVKDNAYIFEDNNGSTMKGWDLQRLLLSEMGYLPGNIMEGIEEIPVSTGYADQFAHAGVASGVSGVPHISPEASIAGLWNGHSNSSQWLSQEWSAYFDSMSQS</sequence>
<evidence type="ECO:0000256" key="1">
    <source>
        <dbReference type="ARBA" id="ARBA00023242"/>
    </source>
</evidence>
<proteinExistence type="predicted"/>
<feature type="compositionally biased region" description="Polar residues" evidence="2">
    <location>
        <begin position="27"/>
        <end position="41"/>
    </location>
</feature>
<dbReference type="InterPro" id="IPR007219">
    <property type="entry name" value="XnlR_reg_dom"/>
</dbReference>
<dbReference type="GO" id="GO:0006351">
    <property type="term" value="P:DNA-templated transcription"/>
    <property type="evidence" value="ECO:0007669"/>
    <property type="project" value="InterPro"/>
</dbReference>
<accession>A0A8H8CK29</accession>
<organism evidence="4">
    <name type="scientific">Psilocybe cubensis</name>
    <name type="common">Psychedelic mushroom</name>
    <name type="synonym">Stropharia cubensis</name>
    <dbReference type="NCBI Taxonomy" id="181762"/>
    <lineage>
        <taxon>Eukaryota</taxon>
        <taxon>Fungi</taxon>
        <taxon>Dikarya</taxon>
        <taxon>Basidiomycota</taxon>
        <taxon>Agaricomycotina</taxon>
        <taxon>Agaricomycetes</taxon>
        <taxon>Agaricomycetidae</taxon>
        <taxon>Agaricales</taxon>
        <taxon>Agaricineae</taxon>
        <taxon>Strophariaceae</taxon>
        <taxon>Psilocybe</taxon>
    </lineage>
</organism>
<evidence type="ECO:0000256" key="2">
    <source>
        <dbReference type="SAM" id="MobiDB-lite"/>
    </source>
</evidence>
<dbReference type="PANTHER" id="PTHR46910:SF38">
    <property type="entry name" value="ZN(2)-C6 FUNGAL-TYPE DOMAIN-CONTAINING PROTEIN"/>
    <property type="match status" value="1"/>
</dbReference>
<gene>
    <name evidence="4" type="ORF">JR316_006946</name>
</gene>
<feature type="domain" description="Xylanolytic transcriptional activator regulatory" evidence="3">
    <location>
        <begin position="259"/>
        <end position="332"/>
    </location>
</feature>
<protein>
    <recommendedName>
        <fullName evidence="3">Xylanolytic transcriptional activator regulatory domain-containing protein</fullName>
    </recommendedName>
</protein>
<dbReference type="GO" id="GO:0003700">
    <property type="term" value="F:DNA-binding transcription factor activity"/>
    <property type="evidence" value="ECO:0007669"/>
    <property type="project" value="InterPro"/>
</dbReference>
<dbReference type="GO" id="GO:0003677">
    <property type="term" value="F:DNA binding"/>
    <property type="evidence" value="ECO:0007669"/>
    <property type="project" value="InterPro"/>
</dbReference>
<dbReference type="AlphaFoldDB" id="A0A8H8CK29"/>
<dbReference type="PANTHER" id="PTHR46910">
    <property type="entry name" value="TRANSCRIPTION FACTOR PDR1"/>
    <property type="match status" value="1"/>
</dbReference>
<dbReference type="InterPro" id="IPR050987">
    <property type="entry name" value="AtrR-like"/>
</dbReference>
<dbReference type="OrthoDB" id="4456959at2759"/>
<keyword evidence="1" id="KW-0539">Nucleus</keyword>
<dbReference type="EMBL" id="JAFIQS010000006">
    <property type="protein sequence ID" value="KAG5168348.1"/>
    <property type="molecule type" value="Genomic_DNA"/>
</dbReference>
<comment type="caution">
    <text evidence="4">The sequence shown here is derived from an EMBL/GenBank/DDBJ whole genome shotgun (WGS) entry which is preliminary data.</text>
</comment>
<name>A0A8H8CK29_PSICU</name>
<dbReference type="Pfam" id="PF04082">
    <property type="entry name" value="Fungal_trans"/>
    <property type="match status" value="1"/>
</dbReference>
<evidence type="ECO:0000259" key="3">
    <source>
        <dbReference type="SMART" id="SM00906"/>
    </source>
</evidence>
<dbReference type="SMART" id="SM00906">
    <property type="entry name" value="Fungal_trans"/>
    <property type="match status" value="1"/>
</dbReference>
<reference evidence="4" key="1">
    <citation type="submission" date="2021-02" db="EMBL/GenBank/DDBJ databases">
        <title>Psilocybe cubensis genome.</title>
        <authorList>
            <person name="Mckernan K.J."/>
            <person name="Crawford S."/>
            <person name="Trippe A."/>
            <person name="Kane L.T."/>
            <person name="Mclaughlin S."/>
        </authorList>
    </citation>
    <scope>NUCLEOTIDE SEQUENCE [LARGE SCALE GENOMIC DNA]</scope>
    <source>
        <strain evidence="4">MGC-MH-2018</strain>
    </source>
</reference>
<dbReference type="CDD" id="cd12148">
    <property type="entry name" value="fungal_TF_MHR"/>
    <property type="match status" value="1"/>
</dbReference>
<dbReference type="GO" id="GO:0008270">
    <property type="term" value="F:zinc ion binding"/>
    <property type="evidence" value="ECO:0007669"/>
    <property type="project" value="InterPro"/>
</dbReference>
<feature type="region of interest" description="Disordered" evidence="2">
    <location>
        <begin position="27"/>
        <end position="58"/>
    </location>
</feature>
<evidence type="ECO:0000313" key="4">
    <source>
        <dbReference type="EMBL" id="KAG5168348.1"/>
    </source>
</evidence>